<dbReference type="EMBL" id="CAJOBZ010000025">
    <property type="protein sequence ID" value="CAF4876352.1"/>
    <property type="molecule type" value="Genomic_DNA"/>
</dbReference>
<accession>A0A821TJB5</accession>
<evidence type="ECO:0000313" key="2">
    <source>
        <dbReference type="EMBL" id="CAF4876352.1"/>
    </source>
</evidence>
<keyword evidence="3" id="KW-1185">Reference proteome</keyword>
<protein>
    <submittedName>
        <fullName evidence="2">Uncharacterized protein</fullName>
    </submittedName>
</protein>
<dbReference type="AlphaFoldDB" id="A0A821TJB5"/>
<sequence>MAEHWSWLTGGEAGEYTYSPPTRPSRPPHRPLVKLATSAHLHTIARYFMGPFCPRVLYSQAPYPFEESTCLIKKSNLSLQTLHM</sequence>
<feature type="region of interest" description="Disordered" evidence="1">
    <location>
        <begin position="1"/>
        <end position="30"/>
    </location>
</feature>
<dbReference type="Proteomes" id="UP000663880">
    <property type="component" value="Unassembled WGS sequence"/>
</dbReference>
<gene>
    <name evidence="2" type="ORF">PMACD_LOCUS9208</name>
</gene>
<reference evidence="2" key="1">
    <citation type="submission" date="2021-02" db="EMBL/GenBank/DDBJ databases">
        <authorList>
            <person name="Steward A R."/>
        </authorList>
    </citation>
    <scope>NUCLEOTIDE SEQUENCE</scope>
</reference>
<proteinExistence type="predicted"/>
<comment type="caution">
    <text evidence="2">The sequence shown here is derived from an EMBL/GenBank/DDBJ whole genome shotgun (WGS) entry which is preliminary data.</text>
</comment>
<evidence type="ECO:0000313" key="3">
    <source>
        <dbReference type="Proteomes" id="UP000663880"/>
    </source>
</evidence>
<name>A0A821TJB5_9NEOP</name>
<dbReference type="OrthoDB" id="7468700at2759"/>
<evidence type="ECO:0000256" key="1">
    <source>
        <dbReference type="SAM" id="MobiDB-lite"/>
    </source>
</evidence>
<organism evidence="2 3">
    <name type="scientific">Pieris macdunnoughi</name>
    <dbReference type="NCBI Taxonomy" id="345717"/>
    <lineage>
        <taxon>Eukaryota</taxon>
        <taxon>Metazoa</taxon>
        <taxon>Ecdysozoa</taxon>
        <taxon>Arthropoda</taxon>
        <taxon>Hexapoda</taxon>
        <taxon>Insecta</taxon>
        <taxon>Pterygota</taxon>
        <taxon>Neoptera</taxon>
        <taxon>Endopterygota</taxon>
        <taxon>Lepidoptera</taxon>
        <taxon>Glossata</taxon>
        <taxon>Ditrysia</taxon>
        <taxon>Papilionoidea</taxon>
        <taxon>Pieridae</taxon>
        <taxon>Pierinae</taxon>
        <taxon>Pieris</taxon>
    </lineage>
</organism>